<dbReference type="AlphaFoldDB" id="A0A8G0ZSI3"/>
<accession>A0A8G0ZSI3</accession>
<evidence type="ECO:0000256" key="8">
    <source>
        <dbReference type="PROSITE-ProRule" id="PRU00278"/>
    </source>
</evidence>
<dbReference type="Proteomes" id="UP000826300">
    <property type="component" value="Chromosome"/>
</dbReference>
<comment type="similarity">
    <text evidence="2">Belongs to the PpiC/parvulin rotamase family.</text>
</comment>
<evidence type="ECO:0000256" key="5">
    <source>
        <dbReference type="ARBA" id="ARBA00023110"/>
    </source>
</evidence>
<feature type="domain" description="PpiC" evidence="10">
    <location>
        <begin position="135"/>
        <end position="225"/>
    </location>
</feature>
<evidence type="ECO:0000256" key="4">
    <source>
        <dbReference type="ARBA" id="ARBA00018370"/>
    </source>
</evidence>
<evidence type="ECO:0000256" key="9">
    <source>
        <dbReference type="SAM" id="SignalP"/>
    </source>
</evidence>
<dbReference type="EC" id="5.2.1.8" evidence="3"/>
<feature type="signal peptide" evidence="9">
    <location>
        <begin position="1"/>
        <end position="22"/>
    </location>
</feature>
<protein>
    <recommendedName>
        <fullName evidence="4">Parvulin-like PPIase</fullName>
        <ecNumber evidence="3">5.2.1.8</ecNumber>
    </recommendedName>
    <alternativeName>
        <fullName evidence="6">Peptidyl-prolyl cis-trans isomerase plp</fullName>
    </alternativeName>
    <alternativeName>
        <fullName evidence="7">Rotamase plp</fullName>
    </alternativeName>
</protein>
<dbReference type="InterPro" id="IPR023058">
    <property type="entry name" value="PPIase_PpiC_CS"/>
</dbReference>
<gene>
    <name evidence="11" type="ORF">JO391_18425</name>
</gene>
<dbReference type="InterPro" id="IPR000297">
    <property type="entry name" value="PPIase_PpiC"/>
</dbReference>
<sequence length="283" mass="30211">MKHAGLWAALMLSAALATPALAQDAAPTAATVVATVNGTDITLGHMIALRERLPAQYQSLPDDVLFKGILDQLVQQEVLMESVENAITLRDDLNLQNDRRGYLSQQALVPVVTAAVTEEAIKAEYDARIAAIPPATEYHAAHILVDSEEKAKELKAQLDGGADFAELAKANSTDTGSGAQGGDLGWFGTGMMVKPFEDAVIAAQIGKVTDPVQSDFGWHLILVQETRPAAPPALDELHDEIAQDLEQKAIEAKVEELTKAAKIEKHGEGLDPAVLKNTALIDQ</sequence>
<keyword evidence="9" id="KW-0732">Signal</keyword>
<keyword evidence="12" id="KW-1185">Reference proteome</keyword>
<dbReference type="KEGG" id="nsm:JO391_18425"/>
<name>A0A8G0ZSI3_9RHOB</name>
<keyword evidence="8 11" id="KW-0413">Isomerase</keyword>
<dbReference type="PROSITE" id="PS50198">
    <property type="entry name" value="PPIC_PPIASE_2"/>
    <property type="match status" value="1"/>
</dbReference>
<dbReference type="InterPro" id="IPR050245">
    <property type="entry name" value="PrsA_foldase"/>
</dbReference>
<evidence type="ECO:0000256" key="2">
    <source>
        <dbReference type="ARBA" id="ARBA00007656"/>
    </source>
</evidence>
<dbReference type="PROSITE" id="PS01096">
    <property type="entry name" value="PPIC_PPIASE_1"/>
    <property type="match status" value="1"/>
</dbReference>
<evidence type="ECO:0000256" key="6">
    <source>
        <dbReference type="ARBA" id="ARBA00030642"/>
    </source>
</evidence>
<dbReference type="RefSeq" id="WP_220661867.1">
    <property type="nucleotide sequence ID" value="NZ_CP069370.1"/>
</dbReference>
<evidence type="ECO:0000313" key="11">
    <source>
        <dbReference type="EMBL" id="QYZ69649.1"/>
    </source>
</evidence>
<keyword evidence="5 8" id="KW-0697">Rotamase</keyword>
<dbReference type="Pfam" id="PF13616">
    <property type="entry name" value="Rotamase_3"/>
    <property type="match status" value="1"/>
</dbReference>
<dbReference type="PANTHER" id="PTHR47245">
    <property type="entry name" value="PEPTIDYLPROLYL ISOMERASE"/>
    <property type="match status" value="1"/>
</dbReference>
<dbReference type="PANTHER" id="PTHR47245:SF2">
    <property type="entry name" value="PEPTIDYL-PROLYL CIS-TRANS ISOMERASE HP_0175-RELATED"/>
    <property type="match status" value="1"/>
</dbReference>
<dbReference type="GO" id="GO:0003755">
    <property type="term" value="F:peptidyl-prolyl cis-trans isomerase activity"/>
    <property type="evidence" value="ECO:0007669"/>
    <property type="project" value="UniProtKB-KW"/>
</dbReference>
<dbReference type="SUPFAM" id="SSF54534">
    <property type="entry name" value="FKBP-like"/>
    <property type="match status" value="1"/>
</dbReference>
<evidence type="ECO:0000256" key="1">
    <source>
        <dbReference type="ARBA" id="ARBA00000971"/>
    </source>
</evidence>
<evidence type="ECO:0000256" key="7">
    <source>
        <dbReference type="ARBA" id="ARBA00031484"/>
    </source>
</evidence>
<feature type="chain" id="PRO_5034516019" description="Parvulin-like PPIase" evidence="9">
    <location>
        <begin position="23"/>
        <end position="283"/>
    </location>
</feature>
<reference evidence="11" key="1">
    <citation type="submission" date="2021-02" db="EMBL/GenBank/DDBJ databases">
        <title>Rhodobacter shimadae sp. nov., an aerobic anoxygenic phototrophic bacterium isolated from a hot spring.</title>
        <authorList>
            <person name="Muramatsu S."/>
            <person name="Haruta S."/>
            <person name="Hirose S."/>
            <person name="Hanada S."/>
        </authorList>
    </citation>
    <scope>NUCLEOTIDE SEQUENCE</scope>
    <source>
        <strain evidence="11">N10</strain>
    </source>
</reference>
<dbReference type="InterPro" id="IPR046357">
    <property type="entry name" value="PPIase_dom_sf"/>
</dbReference>
<organism evidence="11 12">
    <name type="scientific">Neotabrizicola shimadae</name>
    <dbReference type="NCBI Taxonomy" id="2807096"/>
    <lineage>
        <taxon>Bacteria</taxon>
        <taxon>Pseudomonadati</taxon>
        <taxon>Pseudomonadota</taxon>
        <taxon>Alphaproteobacteria</taxon>
        <taxon>Rhodobacterales</taxon>
        <taxon>Paracoccaceae</taxon>
        <taxon>Neotabrizicola</taxon>
    </lineage>
</organism>
<dbReference type="EMBL" id="CP069370">
    <property type="protein sequence ID" value="QYZ69649.1"/>
    <property type="molecule type" value="Genomic_DNA"/>
</dbReference>
<evidence type="ECO:0000313" key="12">
    <source>
        <dbReference type="Proteomes" id="UP000826300"/>
    </source>
</evidence>
<comment type="catalytic activity">
    <reaction evidence="1">
        <text>[protein]-peptidylproline (omega=180) = [protein]-peptidylproline (omega=0)</text>
        <dbReference type="Rhea" id="RHEA:16237"/>
        <dbReference type="Rhea" id="RHEA-COMP:10747"/>
        <dbReference type="Rhea" id="RHEA-COMP:10748"/>
        <dbReference type="ChEBI" id="CHEBI:83833"/>
        <dbReference type="ChEBI" id="CHEBI:83834"/>
        <dbReference type="EC" id="5.2.1.8"/>
    </reaction>
</comment>
<dbReference type="Gene3D" id="3.10.50.40">
    <property type="match status" value="1"/>
</dbReference>
<evidence type="ECO:0000259" key="10">
    <source>
        <dbReference type="PROSITE" id="PS50198"/>
    </source>
</evidence>
<proteinExistence type="inferred from homology"/>
<evidence type="ECO:0000256" key="3">
    <source>
        <dbReference type="ARBA" id="ARBA00013194"/>
    </source>
</evidence>